<keyword evidence="3" id="KW-1185">Reference proteome</keyword>
<sequence length="232" mass="24899">MATCTSRDKTECASVLPGADNLPISEAVHSPNQFSSKVETNHTDETSSCVGGGDGGMAEGMQVGLQNPFKSHSNFFYFPVFPDHHLLLLPLLSHSCTPLHSSADQRCVFVAVTALGRPVSYNYGAAELGQDATSPQTGCGAPGGIRNRKEAKWDHRGFSSSTEGNKYTSLGKCQSKLLLFPDHAVGDRPTSSPWQPSVLAQRKRQGPGLNHVAKLPGFTGDWRRGREEGCNS</sequence>
<comment type="caution">
    <text evidence="2">The sequence shown here is derived from an EMBL/GenBank/DDBJ whole genome shotgun (WGS) entry which is preliminary data.</text>
</comment>
<reference evidence="2" key="1">
    <citation type="submission" date="2020-03" db="EMBL/GenBank/DDBJ databases">
        <authorList>
            <person name="Weist P."/>
        </authorList>
    </citation>
    <scope>NUCLEOTIDE SEQUENCE</scope>
</reference>
<proteinExistence type="predicted"/>
<gene>
    <name evidence="2" type="ORF">PLEPLA_LOCUS4594</name>
</gene>
<feature type="compositionally biased region" description="Basic and acidic residues" evidence="1">
    <location>
        <begin position="147"/>
        <end position="157"/>
    </location>
</feature>
<feature type="region of interest" description="Disordered" evidence="1">
    <location>
        <begin position="133"/>
        <end position="164"/>
    </location>
</feature>
<name>A0A9N7TSA7_PLEPL</name>
<evidence type="ECO:0000313" key="3">
    <source>
        <dbReference type="Proteomes" id="UP001153269"/>
    </source>
</evidence>
<dbReference type="AlphaFoldDB" id="A0A9N7TSA7"/>
<protein>
    <submittedName>
        <fullName evidence="2">Uncharacterized protein</fullName>
    </submittedName>
</protein>
<evidence type="ECO:0000313" key="2">
    <source>
        <dbReference type="EMBL" id="CAB1416803.1"/>
    </source>
</evidence>
<evidence type="ECO:0000256" key="1">
    <source>
        <dbReference type="SAM" id="MobiDB-lite"/>
    </source>
</evidence>
<accession>A0A9N7TSA7</accession>
<dbReference type="Proteomes" id="UP001153269">
    <property type="component" value="Unassembled WGS sequence"/>
</dbReference>
<dbReference type="EMBL" id="CADEAL010000225">
    <property type="protein sequence ID" value="CAB1416803.1"/>
    <property type="molecule type" value="Genomic_DNA"/>
</dbReference>
<organism evidence="2 3">
    <name type="scientific">Pleuronectes platessa</name>
    <name type="common">European plaice</name>
    <dbReference type="NCBI Taxonomy" id="8262"/>
    <lineage>
        <taxon>Eukaryota</taxon>
        <taxon>Metazoa</taxon>
        <taxon>Chordata</taxon>
        <taxon>Craniata</taxon>
        <taxon>Vertebrata</taxon>
        <taxon>Euteleostomi</taxon>
        <taxon>Actinopterygii</taxon>
        <taxon>Neopterygii</taxon>
        <taxon>Teleostei</taxon>
        <taxon>Neoteleostei</taxon>
        <taxon>Acanthomorphata</taxon>
        <taxon>Carangaria</taxon>
        <taxon>Pleuronectiformes</taxon>
        <taxon>Pleuronectoidei</taxon>
        <taxon>Pleuronectidae</taxon>
        <taxon>Pleuronectes</taxon>
    </lineage>
</organism>